<sequence length="71" mass="7851">ASPRQRPRRMRRSRGPLLKSTSARATPTSRLRACGTTASSARRIPAGCWGLRSRLRAMRPWAARTLVCSAC</sequence>
<gene>
    <name evidence="1" type="ORF">H4S07_002586</name>
</gene>
<protein>
    <submittedName>
        <fullName evidence="1">Uncharacterized protein</fullName>
    </submittedName>
</protein>
<dbReference type="Proteomes" id="UP001140096">
    <property type="component" value="Unassembled WGS sequence"/>
</dbReference>
<proteinExistence type="predicted"/>
<accession>A0ACC1LJN1</accession>
<feature type="non-terminal residue" evidence="1">
    <location>
        <position position="71"/>
    </location>
</feature>
<name>A0ACC1LJN1_9FUNG</name>
<feature type="non-terminal residue" evidence="1">
    <location>
        <position position="1"/>
    </location>
</feature>
<evidence type="ECO:0000313" key="2">
    <source>
        <dbReference type="Proteomes" id="UP001140096"/>
    </source>
</evidence>
<reference evidence="1" key="1">
    <citation type="submission" date="2022-07" db="EMBL/GenBank/DDBJ databases">
        <title>Phylogenomic reconstructions and comparative analyses of Kickxellomycotina fungi.</title>
        <authorList>
            <person name="Reynolds N.K."/>
            <person name="Stajich J.E."/>
            <person name="Barry K."/>
            <person name="Grigoriev I.V."/>
            <person name="Crous P."/>
            <person name="Smith M.E."/>
        </authorList>
    </citation>
    <scope>NUCLEOTIDE SEQUENCE</scope>
    <source>
        <strain evidence="1">CBS 102833</strain>
    </source>
</reference>
<evidence type="ECO:0000313" key="1">
    <source>
        <dbReference type="EMBL" id="KAJ2810585.1"/>
    </source>
</evidence>
<dbReference type="EMBL" id="JANBUP010000671">
    <property type="protein sequence ID" value="KAJ2810585.1"/>
    <property type="molecule type" value="Genomic_DNA"/>
</dbReference>
<organism evidence="1 2">
    <name type="scientific">Coemansia furcata</name>
    <dbReference type="NCBI Taxonomy" id="417177"/>
    <lineage>
        <taxon>Eukaryota</taxon>
        <taxon>Fungi</taxon>
        <taxon>Fungi incertae sedis</taxon>
        <taxon>Zoopagomycota</taxon>
        <taxon>Kickxellomycotina</taxon>
        <taxon>Kickxellomycetes</taxon>
        <taxon>Kickxellales</taxon>
        <taxon>Kickxellaceae</taxon>
        <taxon>Coemansia</taxon>
    </lineage>
</organism>
<comment type="caution">
    <text evidence="1">The sequence shown here is derived from an EMBL/GenBank/DDBJ whole genome shotgun (WGS) entry which is preliminary data.</text>
</comment>
<keyword evidence="2" id="KW-1185">Reference proteome</keyword>